<dbReference type="Proteomes" id="UP001177670">
    <property type="component" value="Unassembled WGS sequence"/>
</dbReference>
<dbReference type="AlphaFoldDB" id="A0AA40G658"/>
<dbReference type="EMBL" id="JAHYIQ010000005">
    <property type="protein sequence ID" value="KAK1131855.1"/>
    <property type="molecule type" value="Genomic_DNA"/>
</dbReference>
<reference evidence="1" key="1">
    <citation type="submission" date="2021-10" db="EMBL/GenBank/DDBJ databases">
        <title>Melipona bicolor Genome sequencing and assembly.</title>
        <authorList>
            <person name="Araujo N.S."/>
            <person name="Arias M.C."/>
        </authorList>
    </citation>
    <scope>NUCLEOTIDE SEQUENCE</scope>
    <source>
        <strain evidence="1">USP_2M_L1-L4_2017</strain>
        <tissue evidence="1">Whole body</tissue>
    </source>
</reference>
<evidence type="ECO:0000313" key="2">
    <source>
        <dbReference type="Proteomes" id="UP001177670"/>
    </source>
</evidence>
<comment type="caution">
    <text evidence="1">The sequence shown here is derived from an EMBL/GenBank/DDBJ whole genome shotgun (WGS) entry which is preliminary data.</text>
</comment>
<sequence length="62" mass="6941">MIRATNQRAMITRTVLLRLNIRQNAMGFHIADAHCSNSKNRSSDCNTYDASEVIVKTCSSQP</sequence>
<keyword evidence="2" id="KW-1185">Reference proteome</keyword>
<name>A0AA40G658_9HYME</name>
<organism evidence="1 2">
    <name type="scientific">Melipona bicolor</name>
    <dbReference type="NCBI Taxonomy" id="60889"/>
    <lineage>
        <taxon>Eukaryota</taxon>
        <taxon>Metazoa</taxon>
        <taxon>Ecdysozoa</taxon>
        <taxon>Arthropoda</taxon>
        <taxon>Hexapoda</taxon>
        <taxon>Insecta</taxon>
        <taxon>Pterygota</taxon>
        <taxon>Neoptera</taxon>
        <taxon>Endopterygota</taxon>
        <taxon>Hymenoptera</taxon>
        <taxon>Apocrita</taxon>
        <taxon>Aculeata</taxon>
        <taxon>Apoidea</taxon>
        <taxon>Anthophila</taxon>
        <taxon>Apidae</taxon>
        <taxon>Melipona</taxon>
    </lineage>
</organism>
<gene>
    <name evidence="1" type="ORF">K0M31_016005</name>
</gene>
<proteinExistence type="predicted"/>
<protein>
    <submittedName>
        <fullName evidence="1">Uncharacterized protein</fullName>
    </submittedName>
</protein>
<accession>A0AA40G658</accession>
<evidence type="ECO:0000313" key="1">
    <source>
        <dbReference type="EMBL" id="KAK1131855.1"/>
    </source>
</evidence>